<reference evidence="1" key="1">
    <citation type="submission" date="2023-04" db="EMBL/GenBank/DDBJ databases">
        <title>Draft Genome sequencing of Naganishia species isolated from polar environments using Oxford Nanopore Technology.</title>
        <authorList>
            <person name="Leo P."/>
            <person name="Venkateswaran K."/>
        </authorList>
    </citation>
    <scope>NUCLEOTIDE SEQUENCE</scope>
    <source>
        <strain evidence="1">MNA-CCFEE 5262</strain>
    </source>
</reference>
<gene>
    <name evidence="1" type="ORF">QFC20_007329</name>
</gene>
<evidence type="ECO:0000313" key="2">
    <source>
        <dbReference type="Proteomes" id="UP001230649"/>
    </source>
</evidence>
<evidence type="ECO:0000313" key="1">
    <source>
        <dbReference type="EMBL" id="KAJ9092516.1"/>
    </source>
</evidence>
<accession>A0ACC2V1H3</accession>
<proteinExistence type="predicted"/>
<sequence length="163" mass="17528">MSVQSDLYGQKTRSTVPDWDFISSLLSGNSPLSGPSGRGNPSSMVPGGPRAGKEREDAQQTEEVQYFPGKSQTVEGDATGAFVQLTSAAHLVDLYFQLVHPRWPFIDKASFYASLDLNMTPSLAGLCAAICMVASRYSKEPSVLGELTSSLGFGNKRRTGMTQ</sequence>
<dbReference type="EMBL" id="JASBWS010000171">
    <property type="protein sequence ID" value="KAJ9092516.1"/>
    <property type="molecule type" value="Genomic_DNA"/>
</dbReference>
<dbReference type="Proteomes" id="UP001230649">
    <property type="component" value="Unassembled WGS sequence"/>
</dbReference>
<keyword evidence="2" id="KW-1185">Reference proteome</keyword>
<comment type="caution">
    <text evidence="1">The sequence shown here is derived from an EMBL/GenBank/DDBJ whole genome shotgun (WGS) entry which is preliminary data.</text>
</comment>
<protein>
    <submittedName>
        <fullName evidence="1">Uncharacterized protein</fullName>
    </submittedName>
</protein>
<name>A0ACC2V1H3_9TREE</name>
<organism evidence="1 2">
    <name type="scientific">Naganishia adeliensis</name>
    <dbReference type="NCBI Taxonomy" id="92952"/>
    <lineage>
        <taxon>Eukaryota</taxon>
        <taxon>Fungi</taxon>
        <taxon>Dikarya</taxon>
        <taxon>Basidiomycota</taxon>
        <taxon>Agaricomycotina</taxon>
        <taxon>Tremellomycetes</taxon>
        <taxon>Filobasidiales</taxon>
        <taxon>Filobasidiaceae</taxon>
        <taxon>Naganishia</taxon>
    </lineage>
</organism>